<evidence type="ECO:0000313" key="5">
    <source>
        <dbReference type="EMBL" id="KPA92829.1"/>
    </source>
</evidence>
<dbReference type="InterPro" id="IPR036388">
    <property type="entry name" value="WH-like_DNA-bd_sf"/>
</dbReference>
<proteinExistence type="predicted"/>
<dbReference type="InterPro" id="IPR000792">
    <property type="entry name" value="Tscrpt_reg_LuxR_C"/>
</dbReference>
<dbReference type="OrthoDB" id="9774661at2"/>
<evidence type="ECO:0000256" key="2">
    <source>
        <dbReference type="ARBA" id="ARBA00023125"/>
    </source>
</evidence>
<dbReference type="PATRIC" id="fig|50340.43.peg.2577"/>
<feature type="domain" description="HTH luxR-type" evidence="4">
    <location>
        <begin position="170"/>
        <end position="235"/>
    </location>
</feature>
<comment type="caution">
    <text evidence="5">The sequence shown here is derived from an EMBL/GenBank/DDBJ whole genome shotgun (WGS) entry which is preliminary data.</text>
</comment>
<dbReference type="EMBL" id="JSYZ01000002">
    <property type="protein sequence ID" value="KPA92829.1"/>
    <property type="molecule type" value="Genomic_DNA"/>
</dbReference>
<evidence type="ECO:0000256" key="1">
    <source>
        <dbReference type="ARBA" id="ARBA00023015"/>
    </source>
</evidence>
<dbReference type="SUPFAM" id="SSF46894">
    <property type="entry name" value="C-terminal effector domain of the bipartite response regulators"/>
    <property type="match status" value="1"/>
</dbReference>
<keyword evidence="2 5" id="KW-0238">DNA-binding</keyword>
<keyword evidence="1" id="KW-0805">Transcription regulation</keyword>
<accession>A0A0N0E5S8</accession>
<dbReference type="Gene3D" id="1.10.10.10">
    <property type="entry name" value="Winged helix-like DNA-binding domain superfamily/Winged helix DNA-binding domain"/>
    <property type="match status" value="1"/>
</dbReference>
<evidence type="ECO:0000256" key="3">
    <source>
        <dbReference type="ARBA" id="ARBA00023163"/>
    </source>
</evidence>
<dbReference type="Proteomes" id="UP000037931">
    <property type="component" value="Unassembled WGS sequence"/>
</dbReference>
<dbReference type="STRING" id="50340.PF66_00570"/>
<dbReference type="PRINTS" id="PR00038">
    <property type="entry name" value="HTHLUXR"/>
</dbReference>
<reference evidence="5 6" key="1">
    <citation type="journal article" date="2015" name="PLoS ONE">
        <title>Rice-Infecting Pseudomonas Genomes Are Highly Accessorized and Harbor Multiple Putative Virulence Mechanisms to Cause Sheath Brown Rot.</title>
        <authorList>
            <person name="Quibod I.L."/>
            <person name="Grande G."/>
            <person name="Oreiro E.G."/>
            <person name="Borja F.N."/>
            <person name="Dossa G.S."/>
            <person name="Mauleon R."/>
            <person name="Cruz C.V."/>
            <person name="Oliva R."/>
        </authorList>
    </citation>
    <scope>NUCLEOTIDE SEQUENCE [LARGE SCALE GENOMIC DNA]</scope>
    <source>
        <strain evidence="5 6">IRRI 6609</strain>
    </source>
</reference>
<dbReference type="InterPro" id="IPR005143">
    <property type="entry name" value="TF_LuxR_autoind-bd_dom"/>
</dbReference>
<dbReference type="Pfam" id="PF00196">
    <property type="entry name" value="GerE"/>
    <property type="match status" value="1"/>
</dbReference>
<organism evidence="5 6">
    <name type="scientific">Pseudomonas asplenii</name>
    <dbReference type="NCBI Taxonomy" id="53407"/>
    <lineage>
        <taxon>Bacteria</taxon>
        <taxon>Pseudomonadati</taxon>
        <taxon>Pseudomonadota</taxon>
        <taxon>Gammaproteobacteria</taxon>
        <taxon>Pseudomonadales</taxon>
        <taxon>Pseudomonadaceae</taxon>
        <taxon>Pseudomonas</taxon>
    </lineage>
</organism>
<evidence type="ECO:0000259" key="4">
    <source>
        <dbReference type="PROSITE" id="PS50043"/>
    </source>
</evidence>
<dbReference type="AlphaFoldDB" id="A0A0N0E5S8"/>
<keyword evidence="3" id="KW-0804">Transcription</keyword>
<dbReference type="InterPro" id="IPR036693">
    <property type="entry name" value="TF_LuxR_autoind-bd_dom_sf"/>
</dbReference>
<dbReference type="Gene3D" id="3.30.450.80">
    <property type="entry name" value="Transcription factor LuxR-like, autoinducer-binding domain"/>
    <property type="match status" value="1"/>
</dbReference>
<gene>
    <name evidence="5" type="ORF">PF66_00570</name>
</gene>
<dbReference type="Pfam" id="PF03472">
    <property type="entry name" value="Autoind_bind"/>
    <property type="match status" value="1"/>
</dbReference>
<dbReference type="SUPFAM" id="SSF75516">
    <property type="entry name" value="Pheromone-binding domain of LuxR-like quorum-sensing transcription factors"/>
    <property type="match status" value="1"/>
</dbReference>
<protein>
    <submittedName>
        <fullName evidence="5">DNA-binding protein with HTH domain</fullName>
    </submittedName>
</protein>
<dbReference type="PROSITE" id="PS50043">
    <property type="entry name" value="HTH_LUXR_2"/>
    <property type="match status" value="1"/>
</dbReference>
<dbReference type="PANTHER" id="PTHR44688">
    <property type="entry name" value="DNA-BINDING TRANSCRIPTIONAL ACTIVATOR DEVR_DOSR"/>
    <property type="match status" value="1"/>
</dbReference>
<dbReference type="PANTHER" id="PTHR44688:SF16">
    <property type="entry name" value="DNA-BINDING TRANSCRIPTIONAL ACTIVATOR DEVR_DOSR"/>
    <property type="match status" value="1"/>
</dbReference>
<name>A0A0N0E5S8_9PSED</name>
<dbReference type="SMART" id="SM00421">
    <property type="entry name" value="HTH_LUXR"/>
    <property type="match status" value="1"/>
</dbReference>
<dbReference type="GO" id="GO:0006355">
    <property type="term" value="P:regulation of DNA-templated transcription"/>
    <property type="evidence" value="ECO:0007669"/>
    <property type="project" value="InterPro"/>
</dbReference>
<dbReference type="GO" id="GO:0003677">
    <property type="term" value="F:DNA binding"/>
    <property type="evidence" value="ECO:0007669"/>
    <property type="project" value="UniProtKB-KW"/>
</dbReference>
<evidence type="ECO:0000313" key="6">
    <source>
        <dbReference type="Proteomes" id="UP000037931"/>
    </source>
</evidence>
<sequence length="239" mass="27182">MLLMDECIELLSAMDARTWFQSLVLSVQKLGYSQVLYALKPNKEAQNSTAQIMSNFPESWRSLYDNENYSSIDPVVSHSFSSSLPILWEDKLYKTKREREFAEEARRAGLSQGLTLPIHGAQGQVGMLSLSCESMPQNEYSQVLQHSIPAASMLRDYAVTSGSNFFLQNSNSNTPHLTPRELEILHWAWAEKTTWEIGKILSLAEPTVEFHFKNIRRKLNVSSRRLAVARAIQLDLMTP</sequence>
<keyword evidence="6" id="KW-1185">Reference proteome</keyword>
<dbReference type="CDD" id="cd06170">
    <property type="entry name" value="LuxR_C_like"/>
    <property type="match status" value="1"/>
</dbReference>
<dbReference type="InterPro" id="IPR016032">
    <property type="entry name" value="Sig_transdc_resp-reg_C-effctor"/>
</dbReference>